<dbReference type="InterPro" id="IPR000477">
    <property type="entry name" value="RT_dom"/>
</dbReference>
<dbReference type="Pfam" id="PF00078">
    <property type="entry name" value="RVT_1"/>
    <property type="match status" value="1"/>
</dbReference>
<dbReference type="AlphaFoldDB" id="A0A6H5I0I9"/>
<protein>
    <recommendedName>
        <fullName evidence="1">Reverse transcriptase domain-containing protein</fullName>
    </recommendedName>
</protein>
<dbReference type="SUPFAM" id="SSF56672">
    <property type="entry name" value="DNA/RNA polymerases"/>
    <property type="match status" value="1"/>
</dbReference>
<dbReference type="InterPro" id="IPR043128">
    <property type="entry name" value="Rev_trsase/Diguanyl_cyclase"/>
</dbReference>
<sequence>MYRQIRIHDEDVPWQRILWRKNPEDPIQEYELLTVTYGTACAPYLALRVMHQLAIDKQAQHPIGSKILQENMYVDDALVSCDSEIEAIQARVDLTEILRSAGMELDKWRPTMSHCCL</sequence>
<evidence type="ECO:0000259" key="1">
    <source>
        <dbReference type="Pfam" id="PF00078"/>
    </source>
</evidence>
<keyword evidence="3" id="KW-1185">Reference proteome</keyword>
<dbReference type="EMBL" id="CADCXV010000551">
    <property type="protein sequence ID" value="CAB0030829.1"/>
    <property type="molecule type" value="Genomic_DNA"/>
</dbReference>
<proteinExistence type="predicted"/>
<dbReference type="InterPro" id="IPR043502">
    <property type="entry name" value="DNA/RNA_pol_sf"/>
</dbReference>
<feature type="domain" description="Reverse transcriptase" evidence="1">
    <location>
        <begin position="10"/>
        <end position="106"/>
    </location>
</feature>
<reference evidence="2 3" key="1">
    <citation type="submission" date="2020-02" db="EMBL/GenBank/DDBJ databases">
        <authorList>
            <person name="Ferguson B K."/>
        </authorList>
    </citation>
    <scope>NUCLEOTIDE SEQUENCE [LARGE SCALE GENOMIC DNA]</scope>
</reference>
<accession>A0A6H5I0I9</accession>
<name>A0A6H5I0I9_9HYME</name>
<organism evidence="2 3">
    <name type="scientific">Trichogramma brassicae</name>
    <dbReference type="NCBI Taxonomy" id="86971"/>
    <lineage>
        <taxon>Eukaryota</taxon>
        <taxon>Metazoa</taxon>
        <taxon>Ecdysozoa</taxon>
        <taxon>Arthropoda</taxon>
        <taxon>Hexapoda</taxon>
        <taxon>Insecta</taxon>
        <taxon>Pterygota</taxon>
        <taxon>Neoptera</taxon>
        <taxon>Endopterygota</taxon>
        <taxon>Hymenoptera</taxon>
        <taxon>Apocrita</taxon>
        <taxon>Proctotrupomorpha</taxon>
        <taxon>Chalcidoidea</taxon>
        <taxon>Trichogrammatidae</taxon>
        <taxon>Trichogramma</taxon>
    </lineage>
</organism>
<dbReference type="Gene3D" id="3.10.10.10">
    <property type="entry name" value="HIV Type 1 Reverse Transcriptase, subunit A, domain 1"/>
    <property type="match status" value="1"/>
</dbReference>
<evidence type="ECO:0000313" key="3">
    <source>
        <dbReference type="Proteomes" id="UP000479190"/>
    </source>
</evidence>
<dbReference type="PANTHER" id="PTHR47331">
    <property type="entry name" value="PHD-TYPE DOMAIN-CONTAINING PROTEIN"/>
    <property type="match status" value="1"/>
</dbReference>
<dbReference type="Proteomes" id="UP000479190">
    <property type="component" value="Unassembled WGS sequence"/>
</dbReference>
<dbReference type="OrthoDB" id="5920040at2759"/>
<evidence type="ECO:0000313" key="2">
    <source>
        <dbReference type="EMBL" id="CAB0030829.1"/>
    </source>
</evidence>
<gene>
    <name evidence="2" type="ORF">TBRA_LOCUS2816</name>
</gene>
<dbReference type="Gene3D" id="3.30.70.270">
    <property type="match status" value="1"/>
</dbReference>
<dbReference type="GO" id="GO:0071897">
    <property type="term" value="P:DNA biosynthetic process"/>
    <property type="evidence" value="ECO:0007669"/>
    <property type="project" value="UniProtKB-ARBA"/>
</dbReference>